<dbReference type="InterPro" id="IPR000086">
    <property type="entry name" value="NUDIX_hydrolase_dom"/>
</dbReference>
<accession>A0A3A1WNE8</accession>
<dbReference type="PROSITE" id="PS51462">
    <property type="entry name" value="NUDIX"/>
    <property type="match status" value="1"/>
</dbReference>
<dbReference type="RefSeq" id="WP_119539241.1">
    <property type="nucleotide sequence ID" value="NZ_QYRN01000003.1"/>
</dbReference>
<comment type="caution">
    <text evidence="4">The sequence shown here is derived from an EMBL/GenBank/DDBJ whole genome shotgun (WGS) entry which is preliminary data.</text>
</comment>
<dbReference type="SUPFAM" id="SSF55811">
    <property type="entry name" value="Nudix"/>
    <property type="match status" value="1"/>
</dbReference>
<dbReference type="PANTHER" id="PTHR43046">
    <property type="entry name" value="GDP-MANNOSE MANNOSYL HYDROLASE"/>
    <property type="match status" value="1"/>
</dbReference>
<protein>
    <submittedName>
        <fullName evidence="4">NUDIX domain-containing protein</fullName>
    </submittedName>
</protein>
<gene>
    <name evidence="4" type="ORF">D3218_07345</name>
</gene>
<dbReference type="GO" id="GO:0016787">
    <property type="term" value="F:hydrolase activity"/>
    <property type="evidence" value="ECO:0007669"/>
    <property type="project" value="UniProtKB-KW"/>
</dbReference>
<keyword evidence="2" id="KW-0378">Hydrolase</keyword>
<name>A0A3A1WNE8_9HYPH</name>
<dbReference type="AlphaFoldDB" id="A0A3A1WNE8"/>
<organism evidence="4 5">
    <name type="scientific">Aureimonas flava</name>
    <dbReference type="NCBI Taxonomy" id="2320271"/>
    <lineage>
        <taxon>Bacteria</taxon>
        <taxon>Pseudomonadati</taxon>
        <taxon>Pseudomonadota</taxon>
        <taxon>Alphaproteobacteria</taxon>
        <taxon>Hyphomicrobiales</taxon>
        <taxon>Aurantimonadaceae</taxon>
        <taxon>Aureimonas</taxon>
    </lineage>
</organism>
<dbReference type="InterPro" id="IPR015797">
    <property type="entry name" value="NUDIX_hydrolase-like_dom_sf"/>
</dbReference>
<dbReference type="OrthoDB" id="9761969at2"/>
<dbReference type="Proteomes" id="UP000265750">
    <property type="component" value="Unassembled WGS sequence"/>
</dbReference>
<sequence length="144" mass="15527">MSAREPRLGTGAAILRGGRLLLIRRRGAPEAGAWGLPGGKVDLFERANVAAAREVLEETGLRIVARELLCVVDQIDRDAGDHWFAPVYVVEDAAGEPAITEPHKHDGLDWFALDALPEPLTAPTRGALPHLRERLNRRSAGGAS</sequence>
<evidence type="ECO:0000259" key="3">
    <source>
        <dbReference type="PROSITE" id="PS51462"/>
    </source>
</evidence>
<evidence type="ECO:0000313" key="4">
    <source>
        <dbReference type="EMBL" id="RIY02104.1"/>
    </source>
</evidence>
<dbReference type="InterPro" id="IPR020084">
    <property type="entry name" value="NUDIX_hydrolase_CS"/>
</dbReference>
<dbReference type="PROSITE" id="PS00893">
    <property type="entry name" value="NUDIX_BOX"/>
    <property type="match status" value="1"/>
</dbReference>
<evidence type="ECO:0000256" key="2">
    <source>
        <dbReference type="ARBA" id="ARBA00022801"/>
    </source>
</evidence>
<keyword evidence="5" id="KW-1185">Reference proteome</keyword>
<dbReference type="PANTHER" id="PTHR43046:SF14">
    <property type="entry name" value="MUTT_NUDIX FAMILY PROTEIN"/>
    <property type="match status" value="1"/>
</dbReference>
<reference evidence="5" key="1">
    <citation type="submission" date="2018-09" db="EMBL/GenBank/DDBJ databases">
        <authorList>
            <person name="Tuo L."/>
        </authorList>
    </citation>
    <scope>NUCLEOTIDE SEQUENCE [LARGE SCALE GENOMIC DNA]</scope>
    <source>
        <strain evidence="5">M2BS4Y-1</strain>
    </source>
</reference>
<evidence type="ECO:0000256" key="1">
    <source>
        <dbReference type="ARBA" id="ARBA00001946"/>
    </source>
</evidence>
<dbReference type="Pfam" id="PF00293">
    <property type="entry name" value="NUDIX"/>
    <property type="match status" value="1"/>
</dbReference>
<proteinExistence type="predicted"/>
<feature type="domain" description="Nudix hydrolase" evidence="3">
    <location>
        <begin position="5"/>
        <end position="133"/>
    </location>
</feature>
<dbReference type="Gene3D" id="3.90.79.10">
    <property type="entry name" value="Nucleoside Triphosphate Pyrophosphohydrolase"/>
    <property type="match status" value="1"/>
</dbReference>
<dbReference type="EMBL" id="QYRN01000003">
    <property type="protein sequence ID" value="RIY02104.1"/>
    <property type="molecule type" value="Genomic_DNA"/>
</dbReference>
<comment type="cofactor">
    <cofactor evidence="1">
        <name>Mg(2+)</name>
        <dbReference type="ChEBI" id="CHEBI:18420"/>
    </cofactor>
</comment>
<evidence type="ECO:0000313" key="5">
    <source>
        <dbReference type="Proteomes" id="UP000265750"/>
    </source>
</evidence>